<keyword evidence="2" id="KW-1185">Reference proteome</keyword>
<dbReference type="Proteomes" id="UP001732700">
    <property type="component" value="Chromosome 4A"/>
</dbReference>
<reference evidence="1" key="1">
    <citation type="submission" date="2021-05" db="EMBL/GenBank/DDBJ databases">
        <authorList>
            <person name="Scholz U."/>
            <person name="Mascher M."/>
            <person name="Fiebig A."/>
        </authorList>
    </citation>
    <scope>NUCLEOTIDE SEQUENCE [LARGE SCALE GENOMIC DNA]</scope>
</reference>
<name>A0ACD5WKW5_AVESA</name>
<sequence>MAEVVAPVEQYLKKAAEESAADFSVEITDPSDTLGPSHSLKQVVGSADAAVPAPVDEYYLSKADQEFKVDFEKRKEKMHRFPASLRGLGSQYIVPRVVAIGPYHHGSPHLRQMEKVKHVAAYHFVNRSVHSLEEIYGAVVLVTHQARGLYAHEAVAHIGHADFEAMMFYDACFLLEFLLLSNREHGPCPELQSVFRPNGKHIIRDVMLLENQLPWLVVETLLNFRPELVQVVRNKISVEGCGLTNRAYRTAPEEILSELDEEYTPPHLLGLLRFYKTKSKKKRASKIACTKRVFSSLIPGIFIHRVVHVLKSKMACIKRVFSSLIPVKWFATLPAIVRLAPVQVQKSSRKRLSSMSPSISAIELAEIGIKLKAIKTGSFRQIGIRKGPLFGELFLAPLVLNSTTACWLVNMVAFEVCIDSGVYVGEDTFVCSYITLLSVLMDQQADVHELRAKHIVQGGLTNKEVLEFFKIITKHLSVGVSYNRILARIEKYKLNRWVWIKVHKFIYNNIKTIVTLFTVVGVLVGIFKTLLSLKQH</sequence>
<protein>
    <submittedName>
        <fullName evidence="1">Uncharacterized protein</fullName>
    </submittedName>
</protein>
<dbReference type="EnsemblPlants" id="AVESA.00010b.r2.4AG0652670.1">
    <property type="protein sequence ID" value="AVESA.00010b.r2.4AG0652670.1.CDS.1"/>
    <property type="gene ID" value="AVESA.00010b.r2.4AG0652670"/>
</dbReference>
<organism evidence="1 2">
    <name type="scientific">Avena sativa</name>
    <name type="common">Oat</name>
    <dbReference type="NCBI Taxonomy" id="4498"/>
    <lineage>
        <taxon>Eukaryota</taxon>
        <taxon>Viridiplantae</taxon>
        <taxon>Streptophyta</taxon>
        <taxon>Embryophyta</taxon>
        <taxon>Tracheophyta</taxon>
        <taxon>Spermatophyta</taxon>
        <taxon>Magnoliopsida</taxon>
        <taxon>Liliopsida</taxon>
        <taxon>Poales</taxon>
        <taxon>Poaceae</taxon>
        <taxon>BOP clade</taxon>
        <taxon>Pooideae</taxon>
        <taxon>Poodae</taxon>
        <taxon>Poeae</taxon>
        <taxon>Poeae Chloroplast Group 1 (Aveneae type)</taxon>
        <taxon>Aveninae</taxon>
        <taxon>Avena</taxon>
    </lineage>
</organism>
<proteinExistence type="predicted"/>
<evidence type="ECO:0000313" key="1">
    <source>
        <dbReference type="EnsemblPlants" id="AVESA.00010b.r2.4AG0652670.1.CDS.1"/>
    </source>
</evidence>
<evidence type="ECO:0000313" key="2">
    <source>
        <dbReference type="Proteomes" id="UP001732700"/>
    </source>
</evidence>
<accession>A0ACD5WKW5</accession>
<reference evidence="1" key="2">
    <citation type="submission" date="2025-09" db="UniProtKB">
        <authorList>
            <consortium name="EnsemblPlants"/>
        </authorList>
    </citation>
    <scope>IDENTIFICATION</scope>
</reference>